<name>A0A2U1JD29_SMIAN</name>
<gene>
    <name evidence="6" type="ORF">BB558_000921</name>
</gene>
<dbReference type="PANTHER" id="PTHR11655">
    <property type="entry name" value="60S/50S RIBOSOMAL PROTEIN L6/L9"/>
    <property type="match status" value="1"/>
</dbReference>
<organism evidence="6 7">
    <name type="scientific">Smittium angustum</name>
    <dbReference type="NCBI Taxonomy" id="133377"/>
    <lineage>
        <taxon>Eukaryota</taxon>
        <taxon>Fungi</taxon>
        <taxon>Fungi incertae sedis</taxon>
        <taxon>Zoopagomycota</taxon>
        <taxon>Kickxellomycotina</taxon>
        <taxon>Harpellomycetes</taxon>
        <taxon>Harpellales</taxon>
        <taxon>Legeriomycetaceae</taxon>
        <taxon>Smittium</taxon>
    </lineage>
</organism>
<evidence type="ECO:0000313" key="6">
    <source>
        <dbReference type="EMBL" id="PWA02925.1"/>
    </source>
</evidence>
<comment type="caution">
    <text evidence="6">The sequence shown here is derived from an EMBL/GenBank/DDBJ whole genome shotgun (WGS) entry which is preliminary data.</text>
</comment>
<evidence type="ECO:0000256" key="3">
    <source>
        <dbReference type="ARBA" id="ARBA00023274"/>
    </source>
</evidence>
<dbReference type="InterPro" id="IPR036789">
    <property type="entry name" value="Ribosomal_uL6-like_a/b-dom_sf"/>
</dbReference>
<keyword evidence="3 4" id="KW-0687">Ribonucleoprotein</keyword>
<feature type="domain" description="Large ribosomal subunit protein uL6 alpha-beta" evidence="5">
    <location>
        <begin position="112"/>
        <end position="142"/>
    </location>
</feature>
<dbReference type="InterPro" id="IPR000702">
    <property type="entry name" value="Ribosomal_uL6-like"/>
</dbReference>
<dbReference type="GO" id="GO:0005762">
    <property type="term" value="C:mitochondrial large ribosomal subunit"/>
    <property type="evidence" value="ECO:0007669"/>
    <property type="project" value="TreeGrafter"/>
</dbReference>
<dbReference type="GO" id="GO:0019843">
    <property type="term" value="F:rRNA binding"/>
    <property type="evidence" value="ECO:0007669"/>
    <property type="project" value="InterPro"/>
</dbReference>
<evidence type="ECO:0000256" key="4">
    <source>
        <dbReference type="RuleBase" id="RU003869"/>
    </source>
</evidence>
<keyword evidence="7" id="KW-1185">Reference proteome</keyword>
<dbReference type="Proteomes" id="UP000245591">
    <property type="component" value="Unassembled WGS sequence"/>
</dbReference>
<dbReference type="AlphaFoldDB" id="A0A2U1JD29"/>
<dbReference type="GO" id="GO:0006412">
    <property type="term" value="P:translation"/>
    <property type="evidence" value="ECO:0007669"/>
    <property type="project" value="InterPro"/>
</dbReference>
<protein>
    <recommendedName>
        <fullName evidence="5">Large ribosomal subunit protein uL6 alpha-beta domain-containing protein</fullName>
    </recommendedName>
</protein>
<keyword evidence="2 4" id="KW-0689">Ribosomal protein</keyword>
<dbReference type="EMBL" id="MBFU01000044">
    <property type="protein sequence ID" value="PWA02925.1"/>
    <property type="molecule type" value="Genomic_DNA"/>
</dbReference>
<dbReference type="PRINTS" id="PR00059">
    <property type="entry name" value="RIBOSOMALL6"/>
</dbReference>
<dbReference type="InterPro" id="IPR019906">
    <property type="entry name" value="Ribosomal_uL6_bac-type"/>
</dbReference>
<evidence type="ECO:0000256" key="1">
    <source>
        <dbReference type="ARBA" id="ARBA00009356"/>
    </source>
</evidence>
<proteinExistence type="inferred from homology"/>
<dbReference type="Gene3D" id="3.90.930.12">
    <property type="entry name" value="Ribosomal protein L6, alpha-beta domain"/>
    <property type="match status" value="2"/>
</dbReference>
<dbReference type="InterPro" id="IPR020040">
    <property type="entry name" value="Ribosomal_uL6_a/b-dom"/>
</dbReference>
<reference evidence="6 7" key="1">
    <citation type="journal article" date="2018" name="MBio">
        <title>Comparative Genomics Reveals the Core Gene Toolbox for the Fungus-Insect Symbiosis.</title>
        <authorList>
            <person name="Wang Y."/>
            <person name="Stata M."/>
            <person name="Wang W."/>
            <person name="Stajich J.E."/>
            <person name="White M.M."/>
            <person name="Moncalvo J.M."/>
        </authorList>
    </citation>
    <scope>NUCLEOTIDE SEQUENCE [LARGE SCALE GENOMIC DNA]</scope>
    <source>
        <strain evidence="6 7">AUS-126-30</strain>
    </source>
</reference>
<dbReference type="GO" id="GO:0003735">
    <property type="term" value="F:structural constituent of ribosome"/>
    <property type="evidence" value="ECO:0007669"/>
    <property type="project" value="InterPro"/>
</dbReference>
<sequence length="241" mass="27061">MLGKSILQRNKQFSNLLANSAFKHKIQANAFSSTGSNSSNIGKMVIEYNKDVKIDQLMEPFSKTDPRFRKTSTLFVTGPLGKLKMPLQNFVKLVNTATDSSDANQSGLIHVTVEDPSDKKQKQMWGTTRALIKNMVTGVTEGYTSILRMVGIGYRANLETINGIKYLQLKLGYSHPVNIEIPSHIEVQVPFPTTMIVKGTDLQQVKLFAAKVREKKKPEPYNQKGIFVDSETIRKKEVKKK</sequence>
<feature type="domain" description="Large ribosomal subunit protein uL6 alpha-beta" evidence="5">
    <location>
        <begin position="150"/>
        <end position="226"/>
    </location>
</feature>
<evidence type="ECO:0000313" key="7">
    <source>
        <dbReference type="Proteomes" id="UP000245591"/>
    </source>
</evidence>
<dbReference type="PANTHER" id="PTHR11655:SF14">
    <property type="entry name" value="LARGE RIBOSOMAL SUBUNIT PROTEIN UL6M"/>
    <property type="match status" value="1"/>
</dbReference>
<dbReference type="SUPFAM" id="SSF56053">
    <property type="entry name" value="Ribosomal protein L6"/>
    <property type="match status" value="2"/>
</dbReference>
<evidence type="ECO:0000259" key="5">
    <source>
        <dbReference type="Pfam" id="PF00347"/>
    </source>
</evidence>
<dbReference type="Pfam" id="PF00347">
    <property type="entry name" value="Ribosomal_L6"/>
    <property type="match status" value="2"/>
</dbReference>
<comment type="similarity">
    <text evidence="1 4">Belongs to the universal ribosomal protein uL6 family.</text>
</comment>
<accession>A0A2U1JD29</accession>
<evidence type="ECO:0000256" key="2">
    <source>
        <dbReference type="ARBA" id="ARBA00022980"/>
    </source>
</evidence>